<name>A0A0C4ED39_MAGP6</name>
<dbReference type="GO" id="GO:0005741">
    <property type="term" value="C:mitochondrial outer membrane"/>
    <property type="evidence" value="ECO:0007669"/>
    <property type="project" value="UniProtKB-SubCell"/>
</dbReference>
<feature type="compositionally biased region" description="Low complexity" evidence="5">
    <location>
        <begin position="748"/>
        <end position="760"/>
    </location>
</feature>
<reference evidence="8" key="4">
    <citation type="journal article" date="2015" name="G3 (Bethesda)">
        <title>Genome sequences of three phytopathogenic species of the Magnaporthaceae family of fungi.</title>
        <authorList>
            <person name="Okagaki L.H."/>
            <person name="Nunes C.C."/>
            <person name="Sailsbery J."/>
            <person name="Clay B."/>
            <person name="Brown D."/>
            <person name="John T."/>
            <person name="Oh Y."/>
            <person name="Young N."/>
            <person name="Fitzgerald M."/>
            <person name="Haas B.J."/>
            <person name="Zeng Q."/>
            <person name="Young S."/>
            <person name="Adiconis X."/>
            <person name="Fan L."/>
            <person name="Levin J.Z."/>
            <person name="Mitchell T.K."/>
            <person name="Okubara P.A."/>
            <person name="Farman M.L."/>
            <person name="Kohn L.M."/>
            <person name="Birren B."/>
            <person name="Ma L.-J."/>
            <person name="Dean R.A."/>
        </authorList>
    </citation>
    <scope>NUCLEOTIDE SEQUENCE</scope>
    <source>
        <strain evidence="8">ATCC 64411 / 73-15</strain>
    </source>
</reference>
<proteinExistence type="predicted"/>
<dbReference type="STRING" id="644358.A0A0C4ED39"/>
<feature type="compositionally biased region" description="Low complexity" evidence="5">
    <location>
        <begin position="168"/>
        <end position="181"/>
    </location>
</feature>
<reference evidence="8" key="5">
    <citation type="submission" date="2015-06" db="UniProtKB">
        <authorList>
            <consortium name="EnsemblFungi"/>
        </authorList>
    </citation>
    <scope>IDENTIFICATION</scope>
    <source>
        <strain evidence="8">ATCC 64411</strain>
    </source>
</reference>
<feature type="compositionally biased region" description="Low complexity" evidence="5">
    <location>
        <begin position="282"/>
        <end position="294"/>
    </location>
</feature>
<feature type="region of interest" description="Disordered" evidence="5">
    <location>
        <begin position="1254"/>
        <end position="1276"/>
    </location>
</feature>
<feature type="region of interest" description="Disordered" evidence="5">
    <location>
        <begin position="734"/>
        <end position="773"/>
    </location>
</feature>
<gene>
    <name evidence="7" type="ORF">MAPG_10632</name>
</gene>
<dbReference type="GO" id="GO:0016887">
    <property type="term" value="F:ATP hydrolysis activity"/>
    <property type="evidence" value="ECO:0007669"/>
    <property type="project" value="InterPro"/>
</dbReference>
<dbReference type="Gene3D" id="3.40.50.300">
    <property type="entry name" value="P-loop containing nucleotide triphosphate hydrolases"/>
    <property type="match status" value="1"/>
</dbReference>
<evidence type="ECO:0000256" key="3">
    <source>
        <dbReference type="ARBA" id="ARBA00022787"/>
    </source>
</evidence>
<evidence type="ECO:0000256" key="2">
    <source>
        <dbReference type="ARBA" id="ARBA00022741"/>
    </source>
</evidence>
<dbReference type="GO" id="GO:0005524">
    <property type="term" value="F:ATP binding"/>
    <property type="evidence" value="ECO:0007669"/>
    <property type="project" value="UniProtKB-KW"/>
</dbReference>
<keyword evidence="3" id="KW-0496">Mitochondrion</keyword>
<dbReference type="SUPFAM" id="SSF52540">
    <property type="entry name" value="P-loop containing nucleoside triphosphate hydrolases"/>
    <property type="match status" value="1"/>
</dbReference>
<feature type="region of interest" description="Disordered" evidence="5">
    <location>
        <begin position="355"/>
        <end position="479"/>
    </location>
</feature>
<feature type="region of interest" description="Disordered" evidence="5">
    <location>
        <begin position="48"/>
        <end position="83"/>
    </location>
</feature>
<evidence type="ECO:0000313" key="9">
    <source>
        <dbReference type="Proteomes" id="UP000011715"/>
    </source>
</evidence>
<dbReference type="InterPro" id="IPR003959">
    <property type="entry name" value="ATPase_AAA_core"/>
</dbReference>
<dbReference type="Gene3D" id="1.10.8.60">
    <property type="match status" value="1"/>
</dbReference>
<keyword evidence="2" id="KW-0547">Nucleotide-binding</keyword>
<protein>
    <submittedName>
        <fullName evidence="7">ATPase family AAA domain-containing protein 1</fullName>
    </submittedName>
</protein>
<feature type="region of interest" description="Disordered" evidence="5">
    <location>
        <begin position="497"/>
        <end position="519"/>
    </location>
</feature>
<dbReference type="EMBL" id="ADBL01002378">
    <property type="status" value="NOT_ANNOTATED_CDS"/>
    <property type="molecule type" value="Genomic_DNA"/>
</dbReference>
<evidence type="ECO:0000313" key="7">
    <source>
        <dbReference type="EMBL" id="KLU90781.1"/>
    </source>
</evidence>
<feature type="region of interest" description="Disordered" evidence="5">
    <location>
        <begin position="115"/>
        <end position="142"/>
    </location>
</feature>
<dbReference type="Proteomes" id="UP000011715">
    <property type="component" value="Unassembled WGS sequence"/>
</dbReference>
<evidence type="ECO:0000313" key="8">
    <source>
        <dbReference type="EnsemblFungi" id="MAPG_10632T0"/>
    </source>
</evidence>
<keyword evidence="9" id="KW-1185">Reference proteome</keyword>
<dbReference type="VEuPathDB" id="FungiDB:MAPG_10632"/>
<accession>A0A0C4ED39</accession>
<evidence type="ECO:0000256" key="4">
    <source>
        <dbReference type="ARBA" id="ARBA00022840"/>
    </source>
</evidence>
<evidence type="ECO:0000259" key="6">
    <source>
        <dbReference type="SMART" id="SM00382"/>
    </source>
</evidence>
<dbReference type="InterPro" id="IPR027417">
    <property type="entry name" value="P-loop_NTPase"/>
</dbReference>
<dbReference type="Pfam" id="PF17862">
    <property type="entry name" value="AAA_lid_3"/>
    <property type="match status" value="1"/>
</dbReference>
<reference evidence="7" key="2">
    <citation type="submission" date="2010-05" db="EMBL/GenBank/DDBJ databases">
        <title>The Genome Sequence of Magnaporthe poae strain ATCC 64411.</title>
        <authorList>
            <consortium name="The Broad Institute Genome Sequencing Platform"/>
            <consortium name="Broad Institute Genome Sequencing Center for Infectious Disease"/>
            <person name="Ma L.-J."/>
            <person name="Dead R."/>
            <person name="Young S."/>
            <person name="Zeng Q."/>
            <person name="Koehrsen M."/>
            <person name="Alvarado L."/>
            <person name="Berlin A."/>
            <person name="Chapman S.B."/>
            <person name="Chen Z."/>
            <person name="Freedman E."/>
            <person name="Gellesch M."/>
            <person name="Goldberg J."/>
            <person name="Griggs A."/>
            <person name="Gujja S."/>
            <person name="Heilman E.R."/>
            <person name="Heiman D."/>
            <person name="Hepburn T."/>
            <person name="Howarth C."/>
            <person name="Jen D."/>
            <person name="Larson L."/>
            <person name="Mehta T."/>
            <person name="Neiman D."/>
            <person name="Pearson M."/>
            <person name="Roberts A."/>
            <person name="Saif S."/>
            <person name="Shea T."/>
            <person name="Shenoy N."/>
            <person name="Sisk P."/>
            <person name="Stolte C."/>
            <person name="Sykes S."/>
            <person name="Walk T."/>
            <person name="White J."/>
            <person name="Yandava C."/>
            <person name="Haas B."/>
            <person name="Nusbaum C."/>
            <person name="Birren B."/>
        </authorList>
    </citation>
    <scope>NUCLEOTIDE SEQUENCE</scope>
    <source>
        <strain evidence="7">ATCC 64411</strain>
    </source>
</reference>
<comment type="subcellular location">
    <subcellularLocation>
        <location evidence="1">Mitochondrion outer membrane</location>
        <topology evidence="1">Single-pass membrane protein</topology>
    </subcellularLocation>
</comment>
<dbReference type="OMA" id="MSQFLME"/>
<reference evidence="7" key="3">
    <citation type="submission" date="2011-03" db="EMBL/GenBank/DDBJ databases">
        <title>Annotation of Magnaporthe poae ATCC 64411.</title>
        <authorList>
            <person name="Ma L.-J."/>
            <person name="Dead R."/>
            <person name="Young S.K."/>
            <person name="Zeng Q."/>
            <person name="Gargeya S."/>
            <person name="Fitzgerald M."/>
            <person name="Haas B."/>
            <person name="Abouelleil A."/>
            <person name="Alvarado L."/>
            <person name="Arachchi H.M."/>
            <person name="Berlin A."/>
            <person name="Brown A."/>
            <person name="Chapman S.B."/>
            <person name="Chen Z."/>
            <person name="Dunbar C."/>
            <person name="Freedman E."/>
            <person name="Gearin G."/>
            <person name="Gellesch M."/>
            <person name="Goldberg J."/>
            <person name="Griggs A."/>
            <person name="Gujja S."/>
            <person name="Heiman D."/>
            <person name="Howarth C."/>
            <person name="Larson L."/>
            <person name="Lui A."/>
            <person name="MacDonald P.J.P."/>
            <person name="Mehta T."/>
            <person name="Montmayeur A."/>
            <person name="Murphy C."/>
            <person name="Neiman D."/>
            <person name="Pearson M."/>
            <person name="Priest M."/>
            <person name="Roberts A."/>
            <person name="Saif S."/>
            <person name="Shea T."/>
            <person name="Shenoy N."/>
            <person name="Sisk P."/>
            <person name="Stolte C."/>
            <person name="Sykes S."/>
            <person name="Yandava C."/>
            <person name="Wortman J."/>
            <person name="Nusbaum C."/>
            <person name="Birren B."/>
        </authorList>
    </citation>
    <scope>NUCLEOTIDE SEQUENCE</scope>
    <source>
        <strain evidence="7">ATCC 64411</strain>
    </source>
</reference>
<dbReference type="InterPro" id="IPR041569">
    <property type="entry name" value="AAA_lid_3"/>
</dbReference>
<dbReference type="Pfam" id="PF00004">
    <property type="entry name" value="AAA"/>
    <property type="match status" value="1"/>
</dbReference>
<keyword evidence="3" id="KW-1000">Mitochondrion outer membrane</keyword>
<feature type="compositionally biased region" description="Low complexity" evidence="5">
    <location>
        <begin position="263"/>
        <end position="275"/>
    </location>
</feature>
<dbReference type="EnsemblFungi" id="MAPG_10632T0">
    <property type="protein sequence ID" value="MAPG_10632T0"/>
    <property type="gene ID" value="MAPG_10632"/>
</dbReference>
<feature type="compositionally biased region" description="Polar residues" evidence="5">
    <location>
        <begin position="373"/>
        <end position="391"/>
    </location>
</feature>
<dbReference type="InterPro" id="IPR051701">
    <property type="entry name" value="Mito_OM_Translocase_MSP1"/>
</dbReference>
<dbReference type="EMBL" id="GL876975">
    <property type="protein sequence ID" value="KLU90781.1"/>
    <property type="molecule type" value="Genomic_DNA"/>
</dbReference>
<keyword evidence="4" id="KW-0067">ATP-binding</keyword>
<feature type="compositionally biased region" description="Low complexity" evidence="5">
    <location>
        <begin position="454"/>
        <end position="465"/>
    </location>
</feature>
<dbReference type="InterPro" id="IPR003593">
    <property type="entry name" value="AAA+_ATPase"/>
</dbReference>
<feature type="compositionally biased region" description="Basic and acidic residues" evidence="5">
    <location>
        <begin position="436"/>
        <end position="450"/>
    </location>
</feature>
<feature type="compositionally biased region" description="Polar residues" evidence="5">
    <location>
        <begin position="72"/>
        <end position="81"/>
    </location>
</feature>
<feature type="compositionally biased region" description="Low complexity" evidence="5">
    <location>
        <begin position="130"/>
        <end position="142"/>
    </location>
</feature>
<feature type="domain" description="AAA+ ATPase" evidence="6">
    <location>
        <begin position="1060"/>
        <end position="1192"/>
    </location>
</feature>
<dbReference type="OrthoDB" id="39734at2759"/>
<dbReference type="eggNOG" id="KOG0737">
    <property type="taxonomic scope" value="Eukaryota"/>
</dbReference>
<dbReference type="SMART" id="SM00382">
    <property type="entry name" value="AAA"/>
    <property type="match status" value="1"/>
</dbReference>
<dbReference type="PANTHER" id="PTHR45644:SF56">
    <property type="entry name" value="AAA ATPASE, PUTATIVE (AFU_ORTHOLOGUE AFUA_2G12920)-RELATED"/>
    <property type="match status" value="1"/>
</dbReference>
<feature type="region of interest" description="Disordered" evidence="5">
    <location>
        <begin position="168"/>
        <end position="332"/>
    </location>
</feature>
<reference evidence="9" key="1">
    <citation type="submission" date="2010-05" db="EMBL/GenBank/DDBJ databases">
        <title>The genome sequence of Magnaporthe poae strain ATCC 64411.</title>
        <authorList>
            <person name="Ma L.-J."/>
            <person name="Dead R."/>
            <person name="Young S."/>
            <person name="Zeng Q."/>
            <person name="Koehrsen M."/>
            <person name="Alvarado L."/>
            <person name="Berlin A."/>
            <person name="Chapman S.B."/>
            <person name="Chen Z."/>
            <person name="Freedman E."/>
            <person name="Gellesch M."/>
            <person name="Goldberg J."/>
            <person name="Griggs A."/>
            <person name="Gujja S."/>
            <person name="Heilman E.R."/>
            <person name="Heiman D."/>
            <person name="Hepburn T."/>
            <person name="Howarth C."/>
            <person name="Jen D."/>
            <person name="Larson L."/>
            <person name="Mehta T."/>
            <person name="Neiman D."/>
            <person name="Pearson M."/>
            <person name="Roberts A."/>
            <person name="Saif S."/>
            <person name="Shea T."/>
            <person name="Shenoy N."/>
            <person name="Sisk P."/>
            <person name="Stolte C."/>
            <person name="Sykes S."/>
            <person name="Walk T."/>
            <person name="White J."/>
            <person name="Yandava C."/>
            <person name="Haas B."/>
            <person name="Nusbaum C."/>
            <person name="Birren B."/>
        </authorList>
    </citation>
    <scope>NUCLEOTIDE SEQUENCE [LARGE SCALE GENOMIC DNA]</scope>
    <source>
        <strain evidence="9">ATCC 64411 / 73-15</strain>
    </source>
</reference>
<evidence type="ECO:0000256" key="1">
    <source>
        <dbReference type="ARBA" id="ARBA00004572"/>
    </source>
</evidence>
<organism evidence="8 9">
    <name type="scientific">Magnaporthiopsis poae (strain ATCC 64411 / 73-15)</name>
    <name type="common">Kentucky bluegrass fungus</name>
    <name type="synonym">Magnaporthe poae</name>
    <dbReference type="NCBI Taxonomy" id="644358"/>
    <lineage>
        <taxon>Eukaryota</taxon>
        <taxon>Fungi</taxon>
        <taxon>Dikarya</taxon>
        <taxon>Ascomycota</taxon>
        <taxon>Pezizomycotina</taxon>
        <taxon>Sordariomycetes</taxon>
        <taxon>Sordariomycetidae</taxon>
        <taxon>Magnaporthales</taxon>
        <taxon>Magnaporthaceae</taxon>
        <taxon>Magnaporthiopsis</taxon>
    </lineage>
</organism>
<evidence type="ECO:0000256" key="5">
    <source>
        <dbReference type="SAM" id="MobiDB-lite"/>
    </source>
</evidence>
<sequence>MANDTDGGPDGSSSAAPAFNPATAAFSSLEQDFYNHFNTNFHARRHGKTAGAQVGGGKQQATPQSADMAKSAGSTAPSTQAPAAVPPGQANMFSLLCLIASSVLASAAKASAQVDDPPEVVPDDLAGHDAAPAKQQVASAATADPAAPAETCKHCSCSIRPAAETAAAQSGQSAGATKSSSPDSATTEKHTDKGVAPNDAPKSANDKTAPKTTSSDGKPASDDQVAKPQTTAQDETTADGASTPEPQTPTEHAAPSVEISPDETPATAEDGAAAGEGEDAAAENAEADATPAVEEPAKPEPPKPEPTAINKTLPPPPPPGPITNTNPLKLPDWFLGNNVVLLEDLAKRPSMIELFKPKPGKKAAGKPDADGNVSESPAESTAVSSAADTAQTTPESSPTSTPPSEPATEPESKVGDQAESTPSDTKEATAAVGPDVKPEQKAAADNKDEQPVDSAAATTATAAEPSPSPGPAKTEATEVVCSCKKAAALAAADLAKTGATPGPASDKSAEADKPASQRPVYQLHQDIYDEALDLLSAALQPPAKAASDNSTKKALPESWITQSSFLVQSPKDGSLEFLDEVMRQIGRDVQADMITIELDDLEDLAHHFWKESDEVRAVGPKYLTSPLRLVGEFFGYGKPEEKSKAAVTCILEGPAKKRESLAGASAKASADKATEAKTGAAVASVGGKAVAAAAGNPADAADILQVGVKDAFEAATKILQAAIREAFATVPKPAGAATTSDSQRDATAEGSVAEAAAKQEAAARDEDASPTKPRPLIVLFRNVEDVGKQTPLQRLVEGVNKVRRETGLPVVIVGTAVAESTSEFKGSMGISKAWDGLGLDDSTVVNVSPRNTKRASVALKQHGARTRPRVKWRLLRRAIRVTLDEHPTVKVDALYPSGPASGESTVDELEDEQRRQTLADWDDALSARVVRQVCARAVRAGAVTPADVFDVMERVLKNQAIMDRMNDAGDDEFVGEDDDSAEEEVGAGGPVKKSKVKTLLDSIVDSCSDAEKEYFDCVVDTVAVSSAAQDIHMDQALMDSLKQLLSLRTSKPYGLLAKEAVNGAILYGPPGTGKTHLARVVAASSGTNLIVATPADIQNMWVGETEKRIKALFSLGSKLAPCVIFLDEGDSVFGRRQSRDRDWQRKAMSQFLMEMDGLVSRKKAPFLMVATNRPGDIDEAVCRRLPHTLHIGMPTTAGRRAILDIYLKDEKLDEKLDLDEVAADSMTKGFSGSDIRTLCVQAAMAAHKALEADNKAKADEGGGEPDNAEDKSGTQKRVIKMEHFKIALERTRPSVTRESLIEIERFTGQQDEGDHRAMYI</sequence>
<keyword evidence="3" id="KW-0472">Membrane</keyword>
<dbReference type="PANTHER" id="PTHR45644">
    <property type="entry name" value="AAA ATPASE, PUTATIVE (AFU_ORTHOLOGUE AFUA_2G12920)-RELATED-RELATED"/>
    <property type="match status" value="1"/>
</dbReference>